<protein>
    <submittedName>
        <fullName evidence="5">Uncharacterized protein LOC106771090</fullName>
    </submittedName>
</protein>
<evidence type="ECO:0000256" key="1">
    <source>
        <dbReference type="SAM" id="Coils"/>
    </source>
</evidence>
<proteinExistence type="predicted"/>
<dbReference type="RefSeq" id="XP_014512477.1">
    <property type="nucleotide sequence ID" value="XM_014656991.2"/>
</dbReference>
<dbReference type="AlphaFoldDB" id="A0A1S3V2R8"/>
<keyword evidence="1" id="KW-0175">Coiled coil</keyword>
<reference evidence="4" key="1">
    <citation type="journal article" date="2014" name="Nat. Commun.">
        <title>Genome sequence of mungbean and insights into evolution within Vigna species.</title>
        <authorList>
            <person name="Kang Y.J."/>
            <person name="Kim S.K."/>
            <person name="Kim M.Y."/>
            <person name="Lestari P."/>
            <person name="Kim K.H."/>
            <person name="Ha B.K."/>
            <person name="Jun T.H."/>
            <person name="Hwang W.J."/>
            <person name="Lee T."/>
            <person name="Lee J."/>
            <person name="Shim S."/>
            <person name="Yoon M.Y."/>
            <person name="Jang Y.E."/>
            <person name="Han K.S."/>
            <person name="Taeprayoon P."/>
            <person name="Yoon N."/>
            <person name="Somta P."/>
            <person name="Tanya P."/>
            <person name="Kim K.S."/>
            <person name="Gwag J.G."/>
            <person name="Moon J.K."/>
            <person name="Lee Y.H."/>
            <person name="Park B.S."/>
            <person name="Bombarely A."/>
            <person name="Doyle J.J."/>
            <person name="Jackson S.A."/>
            <person name="Schafleitner R."/>
            <person name="Srinives P."/>
            <person name="Varshney R.K."/>
            <person name="Lee S.H."/>
        </authorList>
    </citation>
    <scope>NUCLEOTIDE SEQUENCE [LARGE SCALE GENOMIC DNA]</scope>
    <source>
        <strain evidence="4">cv. VC1973A</strain>
    </source>
</reference>
<dbReference type="Gene3D" id="6.10.280.220">
    <property type="match status" value="1"/>
</dbReference>
<accession>A0A1S3V2R8</accession>
<feature type="compositionally biased region" description="Low complexity" evidence="2">
    <location>
        <begin position="172"/>
        <end position="185"/>
    </location>
</feature>
<reference evidence="5" key="2">
    <citation type="submission" date="2025-08" db="UniProtKB">
        <authorList>
            <consortium name="RefSeq"/>
        </authorList>
    </citation>
    <scope>IDENTIFICATION</scope>
    <source>
        <tissue evidence="5">Leaf</tissue>
    </source>
</reference>
<dbReference type="PANTHER" id="PTHR33345">
    <property type="entry name" value="ADAPTER PROTEIN, PUTATIVE-RELATED"/>
    <property type="match status" value="1"/>
</dbReference>
<dbReference type="KEGG" id="vra:106771090"/>
<evidence type="ECO:0000313" key="5">
    <source>
        <dbReference type="RefSeq" id="XP_014512477.1"/>
    </source>
</evidence>
<feature type="coiled-coil region" evidence="1">
    <location>
        <begin position="326"/>
        <end position="381"/>
    </location>
</feature>
<dbReference type="PANTHER" id="PTHR33345:SF4">
    <property type="entry name" value="MBD DOMAIN-CONTAINING PROTEIN"/>
    <property type="match status" value="1"/>
</dbReference>
<evidence type="ECO:0000259" key="3">
    <source>
        <dbReference type="Pfam" id="PF23299"/>
    </source>
</evidence>
<gene>
    <name evidence="5" type="primary">LOC106771090</name>
</gene>
<dbReference type="OrthoDB" id="1670580at2759"/>
<evidence type="ECO:0000256" key="2">
    <source>
        <dbReference type="SAM" id="MobiDB-lite"/>
    </source>
</evidence>
<dbReference type="STRING" id="3916.A0A1S3V2R8"/>
<keyword evidence="4" id="KW-1185">Reference proteome</keyword>
<organism evidence="4 5">
    <name type="scientific">Vigna radiata var. radiata</name>
    <name type="common">Mung bean</name>
    <name type="synonym">Phaseolus aureus</name>
    <dbReference type="NCBI Taxonomy" id="3916"/>
    <lineage>
        <taxon>Eukaryota</taxon>
        <taxon>Viridiplantae</taxon>
        <taxon>Streptophyta</taxon>
        <taxon>Embryophyta</taxon>
        <taxon>Tracheophyta</taxon>
        <taxon>Spermatophyta</taxon>
        <taxon>Magnoliopsida</taxon>
        <taxon>eudicotyledons</taxon>
        <taxon>Gunneridae</taxon>
        <taxon>Pentapetalae</taxon>
        <taxon>rosids</taxon>
        <taxon>fabids</taxon>
        <taxon>Fabales</taxon>
        <taxon>Fabaceae</taxon>
        <taxon>Papilionoideae</taxon>
        <taxon>50 kb inversion clade</taxon>
        <taxon>NPAAA clade</taxon>
        <taxon>indigoferoid/millettioid clade</taxon>
        <taxon>Phaseoleae</taxon>
        <taxon>Vigna</taxon>
    </lineage>
</organism>
<dbReference type="GeneID" id="106771090"/>
<feature type="region of interest" description="Disordered" evidence="2">
    <location>
        <begin position="162"/>
        <end position="188"/>
    </location>
</feature>
<feature type="domain" description="DUF7081" evidence="3">
    <location>
        <begin position="44"/>
        <end position="134"/>
    </location>
</feature>
<dbReference type="Proteomes" id="UP000087766">
    <property type="component" value="Chromosome 8"/>
</dbReference>
<dbReference type="InterPro" id="IPR055508">
    <property type="entry name" value="DUF7081"/>
</dbReference>
<evidence type="ECO:0000313" key="4">
    <source>
        <dbReference type="Proteomes" id="UP000087766"/>
    </source>
</evidence>
<sequence>MDISDEPVTPASFKDEKEFLKNDSAIGNNAYKDVTKDKTSDLQPVPSYSSGVGLPYAPEGWPNAGDVWGWKVKARCSKGGFFTDRFLIPPASLQKGSRRLEFSSKAAVGRYLQSNFPNMKTEAFFALFTWAIPSAEQTPTKGLLTLQSLETVQHDYTGTLRKSKRKMESSVGLTKSSSGLTKSSGRPTKKLSALVPVGSLITPLQVENFDIYLDNLEDMLDIPLTETTSSGHLTNADIEFIESCKKKLSSLLALDFPSLVSSNDVAEVATLALQIREDPNLTVDQLFKLKLVEQVPLAGEAFLEAKGSIEEVDKLMAELMTKKLKIPSLKKKYNDLKEKLSSREAEMDISALSITEIDDQIRQLEAKRNRISSVLETMEKDKHKISSELSNITNSISSLVHEIQCGISQKSKWDLKKANNVRLVAEIQEKFLTLRGLTF</sequence>
<dbReference type="Pfam" id="PF23299">
    <property type="entry name" value="DUF7081"/>
    <property type="match status" value="1"/>
</dbReference>
<name>A0A1S3V2R8_VIGRR</name>